<dbReference type="InterPro" id="IPR000568">
    <property type="entry name" value="ATP_synth_F0_asu"/>
</dbReference>
<dbReference type="eggNOG" id="COG0356">
    <property type="taxonomic scope" value="Bacteria"/>
</dbReference>
<gene>
    <name evidence="11" type="primary">atpB</name>
    <name evidence="13" type="ORF">HMPREF9020_00256</name>
</gene>
<evidence type="ECO:0000256" key="8">
    <source>
        <dbReference type="ARBA" id="ARBA00023065"/>
    </source>
</evidence>
<evidence type="ECO:0000256" key="5">
    <source>
        <dbReference type="ARBA" id="ARBA00022692"/>
    </source>
</evidence>
<keyword evidence="5 11" id="KW-0812">Transmembrane</keyword>
<dbReference type="GO" id="GO:0005886">
    <property type="term" value="C:plasma membrane"/>
    <property type="evidence" value="ECO:0007669"/>
    <property type="project" value="UniProtKB-SubCell"/>
</dbReference>
<evidence type="ECO:0000256" key="11">
    <source>
        <dbReference type="HAMAP-Rule" id="MF_01393"/>
    </source>
</evidence>
<proteinExistence type="inferred from homology"/>
<evidence type="ECO:0000313" key="13">
    <source>
        <dbReference type="EMBL" id="EFG26631.1"/>
    </source>
</evidence>
<keyword evidence="11" id="KW-1003">Cell membrane</keyword>
<evidence type="ECO:0000256" key="6">
    <source>
        <dbReference type="ARBA" id="ARBA00022781"/>
    </source>
</evidence>
<dbReference type="InterPro" id="IPR023011">
    <property type="entry name" value="ATP_synth_F0_asu_AS"/>
</dbReference>
<feature type="transmembrane region" description="Helical" evidence="11">
    <location>
        <begin position="137"/>
        <end position="157"/>
    </location>
</feature>
<keyword evidence="10 11" id="KW-0066">ATP synthesis</keyword>
<dbReference type="PRINTS" id="PR00123">
    <property type="entry name" value="ATPASEA"/>
</dbReference>
<evidence type="ECO:0000256" key="9">
    <source>
        <dbReference type="ARBA" id="ARBA00023136"/>
    </source>
</evidence>
<dbReference type="InterPro" id="IPR035908">
    <property type="entry name" value="F0_ATP_A_sf"/>
</dbReference>
<dbReference type="EMBL" id="ADCX01000002">
    <property type="protein sequence ID" value="EFG26631.1"/>
    <property type="molecule type" value="Genomic_DNA"/>
</dbReference>
<dbReference type="SUPFAM" id="SSF81336">
    <property type="entry name" value="F1F0 ATP synthase subunit A"/>
    <property type="match status" value="1"/>
</dbReference>
<evidence type="ECO:0000256" key="1">
    <source>
        <dbReference type="ARBA" id="ARBA00004141"/>
    </source>
</evidence>
<feature type="transmembrane region" description="Helical" evidence="11">
    <location>
        <begin position="178"/>
        <end position="200"/>
    </location>
</feature>
<dbReference type="InterPro" id="IPR045083">
    <property type="entry name" value="ATP_synth_F0_asu_bact/mt"/>
</dbReference>
<dbReference type="GO" id="GO:0045259">
    <property type="term" value="C:proton-transporting ATP synthase complex"/>
    <property type="evidence" value="ECO:0007669"/>
    <property type="project" value="UniProtKB-KW"/>
</dbReference>
<keyword evidence="9 11" id="KW-0472">Membrane</keyword>
<keyword evidence="14" id="KW-1185">Reference proteome</keyword>
<keyword evidence="8 11" id="KW-0406">Ion transport</keyword>
<dbReference type="Gene3D" id="1.20.120.220">
    <property type="entry name" value="ATP synthase, F0 complex, subunit A"/>
    <property type="match status" value="1"/>
</dbReference>
<sequence>MTGFLGHSILGAYTAAQSSVTLSAMKLPKLPGLEDFLPEQNLFQGTFFAMNRIIMIRLIMTFLIVLILGITAARAKLIPSRWQGAVEWVIEFVQNNITFQVMGELRGKKYTPLITSIFLTIACFNLCGVIPGANIAATATVVMPLFFALVTVFNYCWTAHKEQGFFKFLRNEMFPPGVPWPVYIILAPIQLLEIFIFRPLSLTLRLFANMISGHLIVAICFCLTQFYLVSQAGPIKIVGGVWFLGGFVLTCFEIFVALLQAYIFAVLTTVYINSSFPEAE</sequence>
<keyword evidence="6 11" id="KW-0375">Hydrogen ion transport</keyword>
<evidence type="ECO:0000256" key="4">
    <source>
        <dbReference type="ARBA" id="ARBA00022547"/>
    </source>
</evidence>
<feature type="transmembrane region" description="Helical" evidence="11">
    <location>
        <begin position="47"/>
        <end position="73"/>
    </location>
</feature>
<dbReference type="PROSITE" id="PS00449">
    <property type="entry name" value="ATPASE_A"/>
    <property type="match status" value="1"/>
</dbReference>
<feature type="transmembrane region" description="Helical" evidence="11">
    <location>
        <begin position="110"/>
        <end position="131"/>
    </location>
</feature>
<dbReference type="HOGENOM" id="CLU_041018_0_1_11"/>
<dbReference type="PANTHER" id="PTHR11410:SF0">
    <property type="entry name" value="ATP SYNTHASE SUBUNIT A"/>
    <property type="match status" value="1"/>
</dbReference>
<dbReference type="AlphaFoldDB" id="W5II18"/>
<protein>
    <recommendedName>
        <fullName evidence="11 12">ATP synthase subunit a</fullName>
    </recommendedName>
    <alternativeName>
        <fullName evidence="11">ATP synthase F0 sector subunit a</fullName>
    </alternativeName>
    <alternativeName>
        <fullName evidence="11">F-ATPase subunit 6</fullName>
    </alternativeName>
</protein>
<evidence type="ECO:0000256" key="10">
    <source>
        <dbReference type="ARBA" id="ARBA00023310"/>
    </source>
</evidence>
<dbReference type="GO" id="GO:0046933">
    <property type="term" value="F:proton-transporting ATP synthase activity, rotational mechanism"/>
    <property type="evidence" value="ECO:0007669"/>
    <property type="project" value="UniProtKB-UniRule"/>
</dbReference>
<dbReference type="HAMAP" id="MF_01393">
    <property type="entry name" value="ATP_synth_a_bact"/>
    <property type="match status" value="1"/>
</dbReference>
<dbReference type="RefSeq" id="WP_006292595.1">
    <property type="nucleotide sequence ID" value="NZ_GG770225.1"/>
</dbReference>
<organism evidence="13 14">
    <name type="scientific">Scardovia inopinata F0304</name>
    <dbReference type="NCBI Taxonomy" id="641146"/>
    <lineage>
        <taxon>Bacteria</taxon>
        <taxon>Bacillati</taxon>
        <taxon>Actinomycetota</taxon>
        <taxon>Actinomycetes</taxon>
        <taxon>Bifidobacteriales</taxon>
        <taxon>Bifidobacteriaceae</taxon>
        <taxon>Scardovia</taxon>
    </lineage>
</organism>
<name>W5II18_SCAIO</name>
<keyword evidence="3 11" id="KW-0813">Transport</keyword>
<reference evidence="13 14" key="1">
    <citation type="submission" date="2012-01" db="EMBL/GenBank/DDBJ databases">
        <title>The Genome Sequence of Scardovia inopinata F0304.</title>
        <authorList>
            <consortium name="The Broad Institute Genome Sequencing Platform"/>
            <person name="Earl A."/>
            <person name="Ward D."/>
            <person name="Feldgarden M."/>
            <person name="Gevers D."/>
            <person name="Izard J."/>
            <person name="Baranova O.V."/>
            <person name="Blanton J.M."/>
            <person name="Tanner A.C."/>
            <person name="Dewhirst F.E."/>
            <person name="Young S.K."/>
            <person name="Zeng Q."/>
            <person name="Gargeya S."/>
            <person name="Fitzgerald M."/>
            <person name="Haas B."/>
            <person name="Abouelleil A."/>
            <person name="Alvarado L."/>
            <person name="Arachchi H.M."/>
            <person name="Berlin A."/>
            <person name="Chapman S.B."/>
            <person name="Gearin G."/>
            <person name="Goldberg J."/>
            <person name="Griggs A."/>
            <person name="Gujja S."/>
            <person name="Hansen M."/>
            <person name="Heiman D."/>
            <person name="Howarth C."/>
            <person name="Larimer J."/>
            <person name="Lui A."/>
            <person name="MacDonald P.J."/>
            <person name="McCowen C."/>
            <person name="Montmayeur A."/>
            <person name="Murphy C."/>
            <person name="Neiman D."/>
            <person name="Pearson M."/>
            <person name="Priest M."/>
            <person name="Roberts A."/>
            <person name="Saif S."/>
            <person name="Shea T."/>
            <person name="Sisk P."/>
            <person name="Stolte C."/>
            <person name="Sykes S."/>
            <person name="Wortman J."/>
            <person name="Nusbaum C."/>
            <person name="Birren B."/>
        </authorList>
    </citation>
    <scope>NUCLEOTIDE SEQUENCE [LARGE SCALE GENOMIC DNA]</scope>
    <source>
        <strain evidence="13 14">F0304</strain>
    </source>
</reference>
<dbReference type="Proteomes" id="UP000005777">
    <property type="component" value="Unassembled WGS sequence"/>
</dbReference>
<keyword evidence="4 11" id="KW-0138">CF(0)</keyword>
<evidence type="ECO:0000313" key="14">
    <source>
        <dbReference type="Proteomes" id="UP000005777"/>
    </source>
</evidence>
<dbReference type="PANTHER" id="PTHR11410">
    <property type="entry name" value="ATP SYNTHASE SUBUNIT A"/>
    <property type="match status" value="1"/>
</dbReference>
<evidence type="ECO:0000256" key="3">
    <source>
        <dbReference type="ARBA" id="ARBA00022448"/>
    </source>
</evidence>
<comment type="subcellular location">
    <subcellularLocation>
        <location evidence="11 12">Cell membrane</location>
        <topology evidence="11 12">Multi-pass membrane protein</topology>
    </subcellularLocation>
    <subcellularLocation>
        <location evidence="1">Membrane</location>
        <topology evidence="1">Multi-pass membrane protein</topology>
    </subcellularLocation>
</comment>
<evidence type="ECO:0000256" key="12">
    <source>
        <dbReference type="RuleBase" id="RU000483"/>
    </source>
</evidence>
<evidence type="ECO:0000256" key="7">
    <source>
        <dbReference type="ARBA" id="ARBA00022989"/>
    </source>
</evidence>
<comment type="caution">
    <text evidence="13">The sequence shown here is derived from an EMBL/GenBank/DDBJ whole genome shotgun (WGS) entry which is preliminary data.</text>
</comment>
<evidence type="ECO:0000256" key="2">
    <source>
        <dbReference type="ARBA" id="ARBA00006810"/>
    </source>
</evidence>
<dbReference type="CDD" id="cd00310">
    <property type="entry name" value="ATP-synt_Fo_a_6"/>
    <property type="match status" value="1"/>
</dbReference>
<comment type="similarity">
    <text evidence="2 11 12">Belongs to the ATPase A chain family.</text>
</comment>
<dbReference type="Pfam" id="PF00119">
    <property type="entry name" value="ATP-synt_A"/>
    <property type="match status" value="1"/>
</dbReference>
<keyword evidence="7 11" id="KW-1133">Transmembrane helix</keyword>
<accession>W5II18</accession>
<feature type="transmembrane region" description="Helical" evidence="11">
    <location>
        <begin position="241"/>
        <end position="272"/>
    </location>
</feature>
<dbReference type="NCBIfam" id="TIGR01131">
    <property type="entry name" value="ATP_synt_6_or_A"/>
    <property type="match status" value="1"/>
</dbReference>
<feature type="transmembrane region" description="Helical" evidence="11">
    <location>
        <begin position="206"/>
        <end position="229"/>
    </location>
</feature>
<comment type="function">
    <text evidence="11 12">Key component of the proton channel; it plays a direct role in the translocation of protons across the membrane.</text>
</comment>